<comment type="caution">
    <text evidence="2">The sequence shown here is derived from an EMBL/GenBank/DDBJ whole genome shotgun (WGS) entry which is preliminary data.</text>
</comment>
<dbReference type="EMBL" id="JAIWYP010000005">
    <property type="protein sequence ID" value="KAH3825108.1"/>
    <property type="molecule type" value="Genomic_DNA"/>
</dbReference>
<proteinExistence type="predicted"/>
<dbReference type="SUPFAM" id="SSF56436">
    <property type="entry name" value="C-type lectin-like"/>
    <property type="match status" value="1"/>
</dbReference>
<evidence type="ECO:0000313" key="3">
    <source>
        <dbReference type="Proteomes" id="UP000828390"/>
    </source>
</evidence>
<dbReference type="AlphaFoldDB" id="A0A9D4JYP6"/>
<dbReference type="InterPro" id="IPR001304">
    <property type="entry name" value="C-type_lectin-like"/>
</dbReference>
<organism evidence="2 3">
    <name type="scientific">Dreissena polymorpha</name>
    <name type="common">Zebra mussel</name>
    <name type="synonym">Mytilus polymorpha</name>
    <dbReference type="NCBI Taxonomy" id="45954"/>
    <lineage>
        <taxon>Eukaryota</taxon>
        <taxon>Metazoa</taxon>
        <taxon>Spiralia</taxon>
        <taxon>Lophotrochozoa</taxon>
        <taxon>Mollusca</taxon>
        <taxon>Bivalvia</taxon>
        <taxon>Autobranchia</taxon>
        <taxon>Heteroconchia</taxon>
        <taxon>Euheterodonta</taxon>
        <taxon>Imparidentia</taxon>
        <taxon>Neoheterodontei</taxon>
        <taxon>Myida</taxon>
        <taxon>Dreissenoidea</taxon>
        <taxon>Dreissenidae</taxon>
        <taxon>Dreissena</taxon>
    </lineage>
</organism>
<evidence type="ECO:0000313" key="2">
    <source>
        <dbReference type="EMBL" id="KAH3825108.1"/>
    </source>
</evidence>
<dbReference type="CDD" id="cd00037">
    <property type="entry name" value="CLECT"/>
    <property type="match status" value="1"/>
</dbReference>
<dbReference type="Gene3D" id="3.10.100.10">
    <property type="entry name" value="Mannose-Binding Protein A, subunit A"/>
    <property type="match status" value="1"/>
</dbReference>
<keyword evidence="3" id="KW-1185">Reference proteome</keyword>
<name>A0A9D4JYP6_DREPO</name>
<dbReference type="Proteomes" id="UP000828390">
    <property type="component" value="Unassembled WGS sequence"/>
</dbReference>
<reference evidence="2" key="2">
    <citation type="submission" date="2020-11" db="EMBL/GenBank/DDBJ databases">
        <authorList>
            <person name="McCartney M.A."/>
            <person name="Auch B."/>
            <person name="Kono T."/>
            <person name="Mallez S."/>
            <person name="Becker A."/>
            <person name="Gohl D.M."/>
            <person name="Silverstein K.A.T."/>
            <person name="Koren S."/>
            <person name="Bechman K.B."/>
            <person name="Herman A."/>
            <person name="Abrahante J.E."/>
            <person name="Garbe J."/>
        </authorList>
    </citation>
    <scope>NUCLEOTIDE SEQUENCE</scope>
    <source>
        <strain evidence="2">Duluth1</strain>
        <tissue evidence="2">Whole animal</tissue>
    </source>
</reference>
<feature type="domain" description="C-type lectin" evidence="1">
    <location>
        <begin position="32"/>
        <end position="114"/>
    </location>
</feature>
<sequence length="122" mass="13372">MCECFSNCSLKFSHCLKILTAYSSTTGQTLTVNISTAKNACAGYGANVGLANIKDAGALAEAKVLELRSDLVYVSAKYSLSLGVWKWQDNSIVNFNWGTNEPISGRYCVLYKPSNNYTFFTQ</sequence>
<gene>
    <name evidence="2" type="ORF">DPMN_126981</name>
</gene>
<accession>A0A9D4JYP6</accession>
<dbReference type="Pfam" id="PF00059">
    <property type="entry name" value="Lectin_C"/>
    <property type="match status" value="1"/>
</dbReference>
<reference evidence="2" key="1">
    <citation type="journal article" date="2019" name="bioRxiv">
        <title>The Genome of the Zebra Mussel, Dreissena polymorpha: A Resource for Invasive Species Research.</title>
        <authorList>
            <person name="McCartney M.A."/>
            <person name="Auch B."/>
            <person name="Kono T."/>
            <person name="Mallez S."/>
            <person name="Zhang Y."/>
            <person name="Obille A."/>
            <person name="Becker A."/>
            <person name="Abrahante J.E."/>
            <person name="Garbe J."/>
            <person name="Badalamenti J.P."/>
            <person name="Herman A."/>
            <person name="Mangelson H."/>
            <person name="Liachko I."/>
            <person name="Sullivan S."/>
            <person name="Sone E.D."/>
            <person name="Koren S."/>
            <person name="Silverstein K.A.T."/>
            <person name="Beckman K.B."/>
            <person name="Gohl D.M."/>
        </authorList>
    </citation>
    <scope>NUCLEOTIDE SEQUENCE</scope>
    <source>
        <strain evidence="2">Duluth1</strain>
        <tissue evidence="2">Whole animal</tissue>
    </source>
</reference>
<dbReference type="InterPro" id="IPR016187">
    <property type="entry name" value="CTDL_fold"/>
</dbReference>
<dbReference type="InterPro" id="IPR016186">
    <property type="entry name" value="C-type_lectin-like/link_sf"/>
</dbReference>
<evidence type="ECO:0000259" key="1">
    <source>
        <dbReference type="Pfam" id="PF00059"/>
    </source>
</evidence>
<protein>
    <recommendedName>
        <fullName evidence="1">C-type lectin domain-containing protein</fullName>
    </recommendedName>
</protein>